<feature type="domain" description="PPIase cyclophilin-type" evidence="2">
    <location>
        <begin position="42"/>
        <end position="199"/>
    </location>
</feature>
<dbReference type="InterPro" id="IPR029000">
    <property type="entry name" value="Cyclophilin-like_dom_sf"/>
</dbReference>
<keyword evidence="1" id="KW-0413">Isomerase</keyword>
<comment type="similarity">
    <text evidence="1">Belongs to the cyclophilin-type PPIase family.</text>
</comment>
<evidence type="ECO:0000256" key="1">
    <source>
        <dbReference type="RuleBase" id="RU363019"/>
    </source>
</evidence>
<dbReference type="Gene3D" id="2.40.100.10">
    <property type="entry name" value="Cyclophilin-like"/>
    <property type="match status" value="1"/>
</dbReference>
<keyword evidence="1" id="KW-0697">Rotamase</keyword>
<dbReference type="InterPro" id="IPR044233">
    <property type="entry name" value="CYP23-like"/>
</dbReference>
<dbReference type="EC" id="5.2.1.8" evidence="1"/>
<dbReference type="CDD" id="cd00317">
    <property type="entry name" value="cyclophilin"/>
    <property type="match status" value="1"/>
</dbReference>
<dbReference type="PANTHER" id="PTHR47511">
    <property type="entry name" value="PEPTIDYL-PROLYL CIS-TRANS ISOMERASE CYP23"/>
    <property type="match status" value="1"/>
</dbReference>
<reference evidence="3" key="1">
    <citation type="submission" date="2021-01" db="EMBL/GenBank/DDBJ databases">
        <authorList>
            <person name="Corre E."/>
            <person name="Pelletier E."/>
            <person name="Niang G."/>
            <person name="Scheremetjew M."/>
            <person name="Finn R."/>
            <person name="Kale V."/>
            <person name="Holt S."/>
            <person name="Cochrane G."/>
            <person name="Meng A."/>
            <person name="Brown T."/>
            <person name="Cohen L."/>
        </authorList>
    </citation>
    <scope>NUCLEOTIDE SEQUENCE</scope>
    <source>
        <strain evidence="3">PLY429</strain>
    </source>
</reference>
<dbReference type="EMBL" id="HBGG01029893">
    <property type="protein sequence ID" value="CAD9213291.1"/>
    <property type="molecule type" value="Transcribed_RNA"/>
</dbReference>
<feature type="signal peptide" evidence="1">
    <location>
        <begin position="1"/>
        <end position="29"/>
    </location>
</feature>
<protein>
    <recommendedName>
        <fullName evidence="1">Peptidyl-prolyl cis-trans isomerase</fullName>
        <shortName evidence="1">PPIase</shortName>
        <ecNumber evidence="1">5.2.1.8</ecNumber>
    </recommendedName>
</protein>
<accession>A0A7S1X6R4</accession>
<organism evidence="3">
    <name type="scientific">Tetraselmis chuii</name>
    <dbReference type="NCBI Taxonomy" id="63592"/>
    <lineage>
        <taxon>Eukaryota</taxon>
        <taxon>Viridiplantae</taxon>
        <taxon>Chlorophyta</taxon>
        <taxon>core chlorophytes</taxon>
        <taxon>Chlorodendrophyceae</taxon>
        <taxon>Chlorodendrales</taxon>
        <taxon>Chlorodendraceae</taxon>
        <taxon>Tetraselmis</taxon>
    </lineage>
</organism>
<proteinExistence type="inferred from homology"/>
<dbReference type="PANTHER" id="PTHR47511:SF1">
    <property type="entry name" value="PEPTIDYL-PROLYL CIS-TRANS ISOMERASE CYP23"/>
    <property type="match status" value="1"/>
</dbReference>
<dbReference type="PRINTS" id="PR00153">
    <property type="entry name" value="CSAPPISMRASE"/>
</dbReference>
<comment type="function">
    <text evidence="1">PPIases accelerate the folding of proteins. It catalyzes the cis-trans isomerization of proline imidic peptide bonds in oligopeptides.</text>
</comment>
<dbReference type="GO" id="GO:0003755">
    <property type="term" value="F:peptidyl-prolyl cis-trans isomerase activity"/>
    <property type="evidence" value="ECO:0007669"/>
    <property type="project" value="UniProtKB-UniRule"/>
</dbReference>
<dbReference type="SUPFAM" id="SSF50891">
    <property type="entry name" value="Cyclophilin-like"/>
    <property type="match status" value="1"/>
</dbReference>
<keyword evidence="1" id="KW-0732">Signal</keyword>
<evidence type="ECO:0000313" key="3">
    <source>
        <dbReference type="EMBL" id="CAD9213291.1"/>
    </source>
</evidence>
<comment type="catalytic activity">
    <reaction evidence="1">
        <text>[protein]-peptidylproline (omega=180) = [protein]-peptidylproline (omega=0)</text>
        <dbReference type="Rhea" id="RHEA:16237"/>
        <dbReference type="Rhea" id="RHEA-COMP:10747"/>
        <dbReference type="Rhea" id="RHEA-COMP:10748"/>
        <dbReference type="ChEBI" id="CHEBI:83833"/>
        <dbReference type="ChEBI" id="CHEBI:83834"/>
        <dbReference type="EC" id="5.2.1.8"/>
    </reaction>
</comment>
<dbReference type="Pfam" id="PF00160">
    <property type="entry name" value="Pro_isomerase"/>
    <property type="match status" value="1"/>
</dbReference>
<sequence>MPMERSTPRLVALMLSLLLALLLPGRGAGASAPPRLSDERLVFSTAFGHIEMAFYPDVAPHTVSHILKLARIGGYDSNHFFRVDKGFVAQVGEVADARLVPLTPLQKMEAVKTVPLEVSPEVKHTKGVVSLGRFDDPHSGRSSFSLLLGDAPHLDMKYTIFGQVTQGLEVLDKMQLVETKREGIFVMPKERITIFSSYVYSSSAAFSDTGTCEQRLRELSERFNIQSHQLQEARARCLPG</sequence>
<dbReference type="PROSITE" id="PS50072">
    <property type="entry name" value="CSA_PPIASE_2"/>
    <property type="match status" value="1"/>
</dbReference>
<dbReference type="AlphaFoldDB" id="A0A7S1X6R4"/>
<name>A0A7S1X6R4_9CHLO</name>
<dbReference type="InterPro" id="IPR002130">
    <property type="entry name" value="Cyclophilin-type_PPIase_dom"/>
</dbReference>
<gene>
    <name evidence="3" type="ORF">TCHU04912_LOCUS15530</name>
</gene>
<feature type="chain" id="PRO_5031594498" description="Peptidyl-prolyl cis-trans isomerase" evidence="1">
    <location>
        <begin position="30"/>
        <end position="240"/>
    </location>
</feature>
<evidence type="ECO:0000259" key="2">
    <source>
        <dbReference type="PROSITE" id="PS50072"/>
    </source>
</evidence>